<evidence type="ECO:0000313" key="2">
    <source>
        <dbReference type="EMBL" id="ARN84417.1"/>
    </source>
</evidence>
<name>A0A1W6N3E4_9PROT</name>
<evidence type="ECO:0000313" key="3">
    <source>
        <dbReference type="Proteomes" id="UP000237351"/>
    </source>
</evidence>
<reference evidence="2 3" key="1">
    <citation type="submission" date="2014-06" db="EMBL/GenBank/DDBJ databases">
        <title>The genome of the endonuclear symbiont Nucleicultrix amoebiphila.</title>
        <authorList>
            <person name="Schulz F."/>
            <person name="Horn M."/>
        </authorList>
    </citation>
    <scope>NUCLEOTIDE SEQUENCE [LARGE SCALE GENOMIC DNA]</scope>
    <source>
        <strain evidence="2 3">FS5</strain>
    </source>
</reference>
<feature type="chain" id="PRO_5013343454" description="Secreted protein" evidence="1">
    <location>
        <begin position="30"/>
        <end position="266"/>
    </location>
</feature>
<dbReference type="EMBL" id="CP008743">
    <property type="protein sequence ID" value="ARN84417.1"/>
    <property type="molecule type" value="Genomic_DNA"/>
</dbReference>
<dbReference type="KEGG" id="naf:GQ61_02750"/>
<evidence type="ECO:0000256" key="1">
    <source>
        <dbReference type="SAM" id="SignalP"/>
    </source>
</evidence>
<dbReference type="AlphaFoldDB" id="A0A1W6N3E4"/>
<keyword evidence="1" id="KW-0732">Signal</keyword>
<protein>
    <recommendedName>
        <fullName evidence="4">Secreted protein</fullName>
    </recommendedName>
</protein>
<dbReference type="RefSeq" id="WP_085783811.1">
    <property type="nucleotide sequence ID" value="NZ_CP008743.1"/>
</dbReference>
<sequence length="266" mass="28759">MSTIFKSKYAKMMAVAVLLLSGLSQDLLASRTRAYDDWKGDRVSSRQVATRGEIVSYRSTTNSFDLSDDVPLSQKALNVAKRGGAMLGDFAGEMAFNMVQSYIFVGAIEYGLDLCTGIPGSNALVAHMIYRLTDTLFVKKAFHKQNSEDTIASRLIRGGSMLVADFIVKEVVDGIDFVAAVNGATAVSEMGKEAGKSGGWFFGSQVQAEIERHNVGVVRSTINYAKDKLWGVAQSGYIGSALVNSFYSLKSTGTSTVSKIKGWFGY</sequence>
<accession>A0A1W6N3E4</accession>
<organism evidence="2 3">
    <name type="scientific">Candidatus Nucleicultrix amoebiphila FS5</name>
    <dbReference type="NCBI Taxonomy" id="1414854"/>
    <lineage>
        <taxon>Bacteria</taxon>
        <taxon>Pseudomonadati</taxon>
        <taxon>Pseudomonadota</taxon>
        <taxon>Alphaproteobacteria</taxon>
        <taxon>Holosporales</taxon>
        <taxon>Candidatus Nucleicultricaceae</taxon>
        <taxon>Candidatus Nucleicultrix</taxon>
    </lineage>
</organism>
<proteinExistence type="predicted"/>
<dbReference type="Proteomes" id="UP000237351">
    <property type="component" value="Chromosome"/>
</dbReference>
<keyword evidence="3" id="KW-1185">Reference proteome</keyword>
<evidence type="ECO:0008006" key="4">
    <source>
        <dbReference type="Google" id="ProtNLM"/>
    </source>
</evidence>
<gene>
    <name evidence="2" type="ORF">GQ61_02750</name>
</gene>
<feature type="signal peptide" evidence="1">
    <location>
        <begin position="1"/>
        <end position="29"/>
    </location>
</feature>